<gene>
    <name evidence="4" type="ORF">SAPIO_CDS3431</name>
</gene>
<dbReference type="OrthoDB" id="191139at2759"/>
<dbReference type="RefSeq" id="XP_016644229.1">
    <property type="nucleotide sequence ID" value="XM_016786223.1"/>
</dbReference>
<keyword evidence="2" id="KW-0521">NADP</keyword>
<dbReference type="InterPro" id="IPR002347">
    <property type="entry name" value="SDR_fam"/>
</dbReference>
<dbReference type="GO" id="GO:0016491">
    <property type="term" value="F:oxidoreductase activity"/>
    <property type="evidence" value="ECO:0007669"/>
    <property type="project" value="UniProtKB-KW"/>
</dbReference>
<dbReference type="Gene3D" id="3.40.50.720">
    <property type="entry name" value="NAD(P)-binding Rossmann-like Domain"/>
    <property type="match status" value="1"/>
</dbReference>
<evidence type="ECO:0000256" key="2">
    <source>
        <dbReference type="ARBA" id="ARBA00022857"/>
    </source>
</evidence>
<keyword evidence="5" id="KW-1185">Reference proteome</keyword>
<accession>A0A084GAR8</accession>
<organism evidence="4 5">
    <name type="scientific">Pseudallescheria apiosperma</name>
    <name type="common">Scedosporium apiospermum</name>
    <dbReference type="NCBI Taxonomy" id="563466"/>
    <lineage>
        <taxon>Eukaryota</taxon>
        <taxon>Fungi</taxon>
        <taxon>Dikarya</taxon>
        <taxon>Ascomycota</taxon>
        <taxon>Pezizomycotina</taxon>
        <taxon>Sordariomycetes</taxon>
        <taxon>Hypocreomycetidae</taxon>
        <taxon>Microascales</taxon>
        <taxon>Microascaceae</taxon>
        <taxon>Scedosporium</taxon>
    </lineage>
</organism>
<dbReference type="PANTHER" id="PTHR24320">
    <property type="entry name" value="RETINOL DEHYDROGENASE"/>
    <property type="match status" value="1"/>
</dbReference>
<dbReference type="EMBL" id="JOWA01000088">
    <property type="protein sequence ID" value="KEZ44430.1"/>
    <property type="molecule type" value="Genomic_DNA"/>
</dbReference>
<keyword evidence="3" id="KW-0560">Oxidoreductase</keyword>
<dbReference type="KEGG" id="sapo:SAPIO_CDS3431"/>
<evidence type="ECO:0000313" key="5">
    <source>
        <dbReference type="Proteomes" id="UP000028545"/>
    </source>
</evidence>
<dbReference type="SUPFAM" id="SSF51735">
    <property type="entry name" value="NAD(P)-binding Rossmann-fold domains"/>
    <property type="match status" value="1"/>
</dbReference>
<comment type="caution">
    <text evidence="4">The sequence shown here is derived from an EMBL/GenBank/DDBJ whole genome shotgun (WGS) entry which is preliminary data.</text>
</comment>
<proteinExistence type="inferred from homology"/>
<reference evidence="4 5" key="1">
    <citation type="journal article" date="2014" name="Genome Announc.">
        <title>Draft genome sequence of the pathogenic fungus Scedosporium apiospermum.</title>
        <authorList>
            <person name="Vandeputte P."/>
            <person name="Ghamrawi S."/>
            <person name="Rechenmann M."/>
            <person name="Iltis A."/>
            <person name="Giraud S."/>
            <person name="Fleury M."/>
            <person name="Thornton C."/>
            <person name="Delhaes L."/>
            <person name="Meyer W."/>
            <person name="Papon N."/>
            <person name="Bouchara J.P."/>
        </authorList>
    </citation>
    <scope>NUCLEOTIDE SEQUENCE [LARGE SCALE GENOMIC DNA]</scope>
    <source>
        <strain evidence="4 5">IHEM 14462</strain>
    </source>
</reference>
<dbReference type="PRINTS" id="PR00081">
    <property type="entry name" value="GDHRDH"/>
</dbReference>
<evidence type="ECO:0000256" key="3">
    <source>
        <dbReference type="ARBA" id="ARBA00023002"/>
    </source>
</evidence>
<evidence type="ECO:0000256" key="1">
    <source>
        <dbReference type="ARBA" id="ARBA00006484"/>
    </source>
</evidence>
<name>A0A084GAR8_PSEDA</name>
<evidence type="ECO:0000313" key="4">
    <source>
        <dbReference type="EMBL" id="KEZ44430.1"/>
    </source>
</evidence>
<dbReference type="PANTHER" id="PTHR24320:SF282">
    <property type="entry name" value="WW DOMAIN-CONTAINING OXIDOREDUCTASE"/>
    <property type="match status" value="1"/>
</dbReference>
<dbReference type="InterPro" id="IPR036291">
    <property type="entry name" value="NAD(P)-bd_dom_sf"/>
</dbReference>
<dbReference type="Pfam" id="PF00106">
    <property type="entry name" value="adh_short"/>
    <property type="match status" value="1"/>
</dbReference>
<sequence length="352" mass="39271">MLRSRLDKARQDARIKSWDPNTQIPDLKGKVFVITGGSGGLGLETANNLARKGGKVYFTARSKEKAERAKEYVRSKSPDVAEDQLVWIYLDLGDVVSILRAVDEIKASTQRIDVLINNAATLKDIGKMTDAGWELGMAVCHFGHFIFTNGLLPVLKKTAAQDDSDVRIITMSSEAANVYLPENYEFDFTSPSFVSGVLPYEPWTWRWFQKPLFDVNMVLYALSKLANALFAQELQRHLDEQGVPIRSLSLHPGEAGTDGSLSIFAGPFKSLLRQVMLTSDQGSYHTLFAATAGEIRERAEKYKGRYMVPMGEVKAVHPVAEDEEQARKLWETTAAEVDRYLAEIGHGALPEW</sequence>
<protein>
    <submittedName>
        <fullName evidence="4">Daunorubicin C-13 ketoreductase</fullName>
    </submittedName>
</protein>
<comment type="similarity">
    <text evidence="1">Belongs to the short-chain dehydrogenases/reductases (SDR) family.</text>
</comment>
<dbReference type="GeneID" id="27722503"/>
<dbReference type="AlphaFoldDB" id="A0A084GAR8"/>
<dbReference type="OMA" id="SISHKWA"/>
<dbReference type="VEuPathDB" id="FungiDB:SAPIO_CDS3431"/>
<dbReference type="Proteomes" id="UP000028545">
    <property type="component" value="Unassembled WGS sequence"/>
</dbReference>
<dbReference type="HOGENOM" id="CLU_010194_44_6_1"/>